<evidence type="ECO:0000256" key="10">
    <source>
        <dbReference type="ARBA" id="ARBA00023237"/>
    </source>
</evidence>
<dbReference type="PANTHER" id="PTHR34501:SF9">
    <property type="entry name" value="MAJOR OUTER MEMBRANE PROTEIN P.IA"/>
    <property type="match status" value="1"/>
</dbReference>
<evidence type="ECO:0000256" key="8">
    <source>
        <dbReference type="ARBA" id="ARBA00023114"/>
    </source>
</evidence>
<evidence type="ECO:0000256" key="4">
    <source>
        <dbReference type="ARBA" id="ARBA00022452"/>
    </source>
</evidence>
<keyword evidence="3" id="KW-0813">Transport</keyword>
<evidence type="ECO:0000313" key="13">
    <source>
        <dbReference type="Proteomes" id="UP000233293"/>
    </source>
</evidence>
<dbReference type="InterPro" id="IPR050298">
    <property type="entry name" value="Gram-neg_bact_OMP"/>
</dbReference>
<evidence type="ECO:0000259" key="11">
    <source>
        <dbReference type="Pfam" id="PF13609"/>
    </source>
</evidence>
<keyword evidence="9" id="KW-0472">Membrane</keyword>
<dbReference type="GO" id="GO:0046930">
    <property type="term" value="C:pore complex"/>
    <property type="evidence" value="ECO:0007669"/>
    <property type="project" value="UniProtKB-KW"/>
</dbReference>
<evidence type="ECO:0000256" key="1">
    <source>
        <dbReference type="ARBA" id="ARBA00004571"/>
    </source>
</evidence>
<name>A0A2N3PZ86_9PROT</name>
<dbReference type="InterPro" id="IPR033900">
    <property type="entry name" value="Gram_neg_porin_domain"/>
</dbReference>
<evidence type="ECO:0000256" key="3">
    <source>
        <dbReference type="ARBA" id="ARBA00022448"/>
    </source>
</evidence>
<dbReference type="EMBL" id="PIUM01000003">
    <property type="protein sequence ID" value="PKU25720.1"/>
    <property type="molecule type" value="Genomic_DNA"/>
</dbReference>
<sequence length="455" mass="48180">MRPGSGFGLIAFHGAGREEGIPGSVITSVWVQKVGGIKMEKNRFSGVVLRPLCASAALAVVLGLPQVAKADVTLSQGDGAVPSVIAYLRLDAGLRFSTDADLYQYNGGTKGRTGTVVQAGGNDWGTSMVGVHGASELTPDLSAIYRVESGFNATNGTFNGNGNGATNSLFNRRAYGGLSNKQVGTLTFGKDMSLTDHIWDFDPMLKENMSTATLVNGRNWNSVNDMVGYSSPKWGGFQINGQMSFGNGDGSPAYKTTKVSNSYAVELRYTVGRLDLQAMFDEVQDSNGRLDSLYAASDEATLAATLDLKPVKLFVGYERLSAPDASLGKTQDNSAFNNGKGSTQYAGYNVVNGSNTTGVYATGSNMGWVGAQYQATKDLVVRGAWFYTNVNNHGGHANLFTAGMEYYLSKNAFLYFTVGEVMNSGKADFAADIGAPPPQAGKSQFAGFNGISIQF</sequence>
<dbReference type="InterPro" id="IPR023614">
    <property type="entry name" value="Porin_dom_sf"/>
</dbReference>
<evidence type="ECO:0000256" key="7">
    <source>
        <dbReference type="ARBA" id="ARBA00023065"/>
    </source>
</evidence>
<comment type="subcellular location">
    <subcellularLocation>
        <location evidence="1">Cell outer membrane</location>
        <topology evidence="1">Multi-pass membrane protein</topology>
    </subcellularLocation>
</comment>
<dbReference type="Proteomes" id="UP000233293">
    <property type="component" value="Unassembled WGS sequence"/>
</dbReference>
<keyword evidence="4" id="KW-1134">Transmembrane beta strand</keyword>
<evidence type="ECO:0000256" key="6">
    <source>
        <dbReference type="ARBA" id="ARBA00022729"/>
    </source>
</evidence>
<evidence type="ECO:0000256" key="2">
    <source>
        <dbReference type="ARBA" id="ARBA00011233"/>
    </source>
</evidence>
<reference evidence="13" key="1">
    <citation type="submission" date="2017-12" db="EMBL/GenBank/DDBJ databases">
        <title>Draft genome sequence of Telmatospirillum siberiense 26-4b1T, an acidotolerant peatland alphaproteobacterium potentially involved in sulfur cycling.</title>
        <authorList>
            <person name="Hausmann B."/>
            <person name="Pjevac P."/>
            <person name="Schreck K."/>
            <person name="Herbold C.W."/>
            <person name="Daims H."/>
            <person name="Wagner M."/>
            <person name="Pester M."/>
            <person name="Loy A."/>
        </authorList>
    </citation>
    <scope>NUCLEOTIDE SEQUENCE [LARGE SCALE GENOMIC DNA]</scope>
    <source>
        <strain evidence="13">26-4b1</strain>
    </source>
</reference>
<accession>A0A2N3PZ86</accession>
<protein>
    <recommendedName>
        <fullName evidence="11">Porin domain-containing protein</fullName>
    </recommendedName>
</protein>
<organism evidence="12 13">
    <name type="scientific">Telmatospirillum siberiense</name>
    <dbReference type="NCBI Taxonomy" id="382514"/>
    <lineage>
        <taxon>Bacteria</taxon>
        <taxon>Pseudomonadati</taxon>
        <taxon>Pseudomonadota</taxon>
        <taxon>Alphaproteobacteria</taxon>
        <taxon>Rhodospirillales</taxon>
        <taxon>Rhodospirillaceae</taxon>
        <taxon>Telmatospirillum</taxon>
    </lineage>
</organism>
<feature type="domain" description="Porin" evidence="11">
    <location>
        <begin position="56"/>
        <end position="425"/>
    </location>
</feature>
<evidence type="ECO:0000256" key="5">
    <source>
        <dbReference type="ARBA" id="ARBA00022692"/>
    </source>
</evidence>
<dbReference type="CDD" id="cd00342">
    <property type="entry name" value="gram_neg_porins"/>
    <property type="match status" value="1"/>
</dbReference>
<dbReference type="Pfam" id="PF13609">
    <property type="entry name" value="Porin_4"/>
    <property type="match status" value="1"/>
</dbReference>
<evidence type="ECO:0000313" key="12">
    <source>
        <dbReference type="EMBL" id="PKU25720.1"/>
    </source>
</evidence>
<dbReference type="GO" id="GO:0015288">
    <property type="term" value="F:porin activity"/>
    <property type="evidence" value="ECO:0007669"/>
    <property type="project" value="UniProtKB-KW"/>
</dbReference>
<dbReference type="AlphaFoldDB" id="A0A2N3PZ86"/>
<comment type="subunit">
    <text evidence="2">Homotrimer.</text>
</comment>
<dbReference type="GO" id="GO:0006811">
    <property type="term" value="P:monoatomic ion transport"/>
    <property type="evidence" value="ECO:0007669"/>
    <property type="project" value="UniProtKB-KW"/>
</dbReference>
<comment type="caution">
    <text evidence="12">The sequence shown here is derived from an EMBL/GenBank/DDBJ whole genome shotgun (WGS) entry which is preliminary data.</text>
</comment>
<keyword evidence="7" id="KW-0406">Ion transport</keyword>
<gene>
    <name evidence="12" type="ORF">CWS72_03880</name>
</gene>
<dbReference type="PANTHER" id="PTHR34501">
    <property type="entry name" value="PROTEIN YDDL-RELATED"/>
    <property type="match status" value="1"/>
</dbReference>
<keyword evidence="13" id="KW-1185">Reference proteome</keyword>
<keyword evidence="5" id="KW-0812">Transmembrane</keyword>
<evidence type="ECO:0000256" key="9">
    <source>
        <dbReference type="ARBA" id="ARBA00023136"/>
    </source>
</evidence>
<dbReference type="SUPFAM" id="SSF56935">
    <property type="entry name" value="Porins"/>
    <property type="match status" value="1"/>
</dbReference>
<dbReference type="GO" id="GO:0009279">
    <property type="term" value="C:cell outer membrane"/>
    <property type="evidence" value="ECO:0007669"/>
    <property type="project" value="UniProtKB-SubCell"/>
</dbReference>
<keyword evidence="10" id="KW-0998">Cell outer membrane</keyword>
<keyword evidence="6" id="KW-0732">Signal</keyword>
<keyword evidence="8" id="KW-0626">Porin</keyword>
<proteinExistence type="predicted"/>
<dbReference type="Gene3D" id="2.40.160.10">
    <property type="entry name" value="Porin"/>
    <property type="match status" value="1"/>
</dbReference>